<gene>
    <name evidence="2" type="ORF">OXX778_LOCUS23451</name>
</gene>
<feature type="compositionally biased region" description="Basic and acidic residues" evidence="1">
    <location>
        <begin position="1"/>
        <end position="17"/>
    </location>
</feature>
<evidence type="ECO:0000313" key="3">
    <source>
        <dbReference type="Proteomes" id="UP000663879"/>
    </source>
</evidence>
<feature type="region of interest" description="Disordered" evidence="1">
    <location>
        <begin position="1"/>
        <end position="48"/>
    </location>
</feature>
<keyword evidence="3" id="KW-1185">Reference proteome</keyword>
<evidence type="ECO:0000313" key="2">
    <source>
        <dbReference type="EMBL" id="CAF1155558.1"/>
    </source>
</evidence>
<protein>
    <submittedName>
        <fullName evidence="2">Uncharacterized protein</fullName>
    </submittedName>
</protein>
<name>A0A814TA77_9BILA</name>
<feature type="compositionally biased region" description="Polar residues" evidence="1">
    <location>
        <begin position="18"/>
        <end position="37"/>
    </location>
</feature>
<dbReference type="AlphaFoldDB" id="A0A814TA77"/>
<organism evidence="2 3">
    <name type="scientific">Brachionus calyciflorus</name>
    <dbReference type="NCBI Taxonomy" id="104777"/>
    <lineage>
        <taxon>Eukaryota</taxon>
        <taxon>Metazoa</taxon>
        <taxon>Spiralia</taxon>
        <taxon>Gnathifera</taxon>
        <taxon>Rotifera</taxon>
        <taxon>Eurotatoria</taxon>
        <taxon>Monogononta</taxon>
        <taxon>Pseudotrocha</taxon>
        <taxon>Ploima</taxon>
        <taxon>Brachionidae</taxon>
        <taxon>Brachionus</taxon>
    </lineage>
</organism>
<proteinExistence type="predicted"/>
<evidence type="ECO:0000256" key="1">
    <source>
        <dbReference type="SAM" id="MobiDB-lite"/>
    </source>
</evidence>
<sequence length="87" mass="10331">MESENKSNEHRRVRFDSYRNQQNGQSNYRQTNNQSYQKPRPTQQRPQTAYIIEAEVEKDETVEANALFCESFSFDPLRNSRLTRVGD</sequence>
<dbReference type="Proteomes" id="UP000663879">
    <property type="component" value="Unassembled WGS sequence"/>
</dbReference>
<comment type="caution">
    <text evidence="2">The sequence shown here is derived from an EMBL/GenBank/DDBJ whole genome shotgun (WGS) entry which is preliminary data.</text>
</comment>
<accession>A0A814TA77</accession>
<feature type="compositionally biased region" description="Low complexity" evidence="1">
    <location>
        <begin position="39"/>
        <end position="48"/>
    </location>
</feature>
<dbReference type="EMBL" id="CAJNOC010012796">
    <property type="protein sequence ID" value="CAF1155558.1"/>
    <property type="molecule type" value="Genomic_DNA"/>
</dbReference>
<reference evidence="2" key="1">
    <citation type="submission" date="2021-02" db="EMBL/GenBank/DDBJ databases">
        <authorList>
            <person name="Nowell W R."/>
        </authorList>
    </citation>
    <scope>NUCLEOTIDE SEQUENCE</scope>
    <source>
        <strain evidence="2">Ploen Becks lab</strain>
    </source>
</reference>